<dbReference type="PROSITE" id="PS51257">
    <property type="entry name" value="PROKAR_LIPOPROTEIN"/>
    <property type="match status" value="1"/>
</dbReference>
<keyword evidence="2" id="KW-0732">Signal</keyword>
<gene>
    <name evidence="3" type="ORF">ACG00Y_02695</name>
</gene>
<accession>A0ABW7EX63</accession>
<feature type="compositionally biased region" description="Pro residues" evidence="1">
    <location>
        <begin position="37"/>
        <end position="63"/>
    </location>
</feature>
<keyword evidence="4" id="KW-1185">Reference proteome</keyword>
<dbReference type="RefSeq" id="WP_394475736.1">
    <property type="nucleotide sequence ID" value="NZ_JBIGHV010000001.1"/>
</dbReference>
<proteinExistence type="predicted"/>
<reference evidence="3 4" key="1">
    <citation type="submission" date="2024-08" db="EMBL/GenBank/DDBJ databases">
        <authorList>
            <person name="Lu H."/>
        </authorList>
    </citation>
    <scope>NUCLEOTIDE SEQUENCE [LARGE SCALE GENOMIC DNA]</scope>
    <source>
        <strain evidence="3 4">LYH14W</strain>
    </source>
</reference>
<feature type="region of interest" description="Disordered" evidence="1">
    <location>
        <begin position="21"/>
        <end position="66"/>
    </location>
</feature>
<organism evidence="3 4">
    <name type="scientific">Pelomonas parva</name>
    <dbReference type="NCBI Taxonomy" id="3299032"/>
    <lineage>
        <taxon>Bacteria</taxon>
        <taxon>Pseudomonadati</taxon>
        <taxon>Pseudomonadota</taxon>
        <taxon>Betaproteobacteria</taxon>
        <taxon>Burkholderiales</taxon>
        <taxon>Sphaerotilaceae</taxon>
        <taxon>Roseateles</taxon>
    </lineage>
</organism>
<feature type="signal peptide" evidence="2">
    <location>
        <begin position="1"/>
        <end position="20"/>
    </location>
</feature>
<dbReference type="Gene3D" id="2.60.220.30">
    <property type="match status" value="1"/>
</dbReference>
<sequence length="514" mass="53355">MNARPTPLLSALLAAALLQACGGGGDGEQPTATPTSTPSPAPTPAPSPAPAPVPAPSPPPPAPAVTTIGAPLSPVVASARIGAAGGRLDAPDYGLAVVVPAGAFDSEQLVTLQPIENKAPGARGGAWRIQPEGTQAKKPITLEWLPTAAERNGAKHLRIATQGADGIWRSAASGTDSDGVVRTTTTHFSDWSLVAGVQLRPGAADVGLQQTQDLTVMICGRGSDAALPGQDQHFSCEVDGTAALATDAWAVNGVAGGNAAVGTLTGSNTIGPLKRSYRAPAELPAQNPVAVSVTYQDPFDNVDGPVQLVANLTVIDPQAGCDWLKGVNQLKVELEQDYHWAGADDQGSARYAHRARVAGKLQRDPLSPVGQVWFAGSAETGSISVDQFYSSAHAPDTVQVTAQGAPLTHPDVPLLRAFVDLATCKLDYAGYVPVSARHLRTYKGVPHEMEANLSGLSFRISGYALAGRRAFGEERLLPAELGPRINTEFVDPDSHREFDGVSGSARLRWSLVPQ</sequence>
<evidence type="ECO:0000313" key="3">
    <source>
        <dbReference type="EMBL" id="MFG6428801.1"/>
    </source>
</evidence>
<evidence type="ECO:0008006" key="5">
    <source>
        <dbReference type="Google" id="ProtNLM"/>
    </source>
</evidence>
<evidence type="ECO:0000256" key="2">
    <source>
        <dbReference type="SAM" id="SignalP"/>
    </source>
</evidence>
<evidence type="ECO:0000256" key="1">
    <source>
        <dbReference type="SAM" id="MobiDB-lite"/>
    </source>
</evidence>
<name>A0ABW7EX63_9BURK</name>
<feature type="chain" id="PRO_5046480939" description="ZU5 domain-containing protein" evidence="2">
    <location>
        <begin position="21"/>
        <end position="514"/>
    </location>
</feature>
<dbReference type="Proteomes" id="UP001606210">
    <property type="component" value="Unassembled WGS sequence"/>
</dbReference>
<evidence type="ECO:0000313" key="4">
    <source>
        <dbReference type="Proteomes" id="UP001606210"/>
    </source>
</evidence>
<protein>
    <recommendedName>
        <fullName evidence="5">ZU5 domain-containing protein</fullName>
    </recommendedName>
</protein>
<comment type="caution">
    <text evidence="3">The sequence shown here is derived from an EMBL/GenBank/DDBJ whole genome shotgun (WGS) entry which is preliminary data.</text>
</comment>
<dbReference type="EMBL" id="JBIGHV010000001">
    <property type="protein sequence ID" value="MFG6428801.1"/>
    <property type="molecule type" value="Genomic_DNA"/>
</dbReference>